<feature type="non-terminal residue" evidence="1">
    <location>
        <position position="1"/>
    </location>
</feature>
<reference evidence="1" key="1">
    <citation type="submission" date="2018-05" db="EMBL/GenBank/DDBJ databases">
        <authorList>
            <person name="Lanie J.A."/>
            <person name="Ng W.-L."/>
            <person name="Kazmierczak K.M."/>
            <person name="Andrzejewski T.M."/>
            <person name="Davidsen T.M."/>
            <person name="Wayne K.J."/>
            <person name="Tettelin H."/>
            <person name="Glass J.I."/>
            <person name="Rusch D."/>
            <person name="Podicherti R."/>
            <person name="Tsui H.-C.T."/>
            <person name="Winkler M.E."/>
        </authorList>
    </citation>
    <scope>NUCLEOTIDE SEQUENCE</scope>
</reference>
<sequence length="75" mass="8381">KDHPGRSLPERKASSSNQHQLRKFQLRLFSWGSSGVEVTICDLQLNVKHRVITQRSCVVGLESKAEALIAPLTQV</sequence>
<gene>
    <name evidence="1" type="ORF">METZ01_LOCUS247683</name>
</gene>
<protein>
    <submittedName>
        <fullName evidence="1">Uncharacterized protein</fullName>
    </submittedName>
</protein>
<dbReference type="EMBL" id="UINC01065308">
    <property type="protein sequence ID" value="SVB94829.1"/>
    <property type="molecule type" value="Genomic_DNA"/>
</dbReference>
<organism evidence="1">
    <name type="scientific">marine metagenome</name>
    <dbReference type="NCBI Taxonomy" id="408172"/>
    <lineage>
        <taxon>unclassified sequences</taxon>
        <taxon>metagenomes</taxon>
        <taxon>ecological metagenomes</taxon>
    </lineage>
</organism>
<dbReference type="AlphaFoldDB" id="A0A382I6E0"/>
<name>A0A382I6E0_9ZZZZ</name>
<evidence type="ECO:0000313" key="1">
    <source>
        <dbReference type="EMBL" id="SVB94829.1"/>
    </source>
</evidence>
<proteinExistence type="predicted"/>
<accession>A0A382I6E0</accession>